<dbReference type="GO" id="GO:0007411">
    <property type="term" value="P:axon guidance"/>
    <property type="evidence" value="ECO:0007669"/>
    <property type="project" value="TreeGrafter"/>
</dbReference>
<feature type="domain" description="DOC" evidence="2">
    <location>
        <begin position="299"/>
        <end position="470"/>
    </location>
</feature>
<dbReference type="SUPFAM" id="SSF49785">
    <property type="entry name" value="Galactose-binding domain-like"/>
    <property type="match status" value="1"/>
</dbReference>
<feature type="region of interest" description="Disordered" evidence="1">
    <location>
        <begin position="1"/>
        <end position="29"/>
    </location>
</feature>
<dbReference type="GO" id="GO:0061630">
    <property type="term" value="F:ubiquitin protein ligase activity"/>
    <property type="evidence" value="ECO:0007669"/>
    <property type="project" value="TreeGrafter"/>
</dbReference>
<dbReference type="InterPro" id="IPR004939">
    <property type="entry name" value="APC_su10/DOC_dom"/>
</dbReference>
<proteinExistence type="predicted"/>
<dbReference type="GO" id="GO:0005886">
    <property type="term" value="C:plasma membrane"/>
    <property type="evidence" value="ECO:0007669"/>
    <property type="project" value="TreeGrafter"/>
</dbReference>
<dbReference type="Gene3D" id="2.60.120.260">
    <property type="entry name" value="Galactose-binding domain-like"/>
    <property type="match status" value="1"/>
</dbReference>
<dbReference type="InterPro" id="IPR008979">
    <property type="entry name" value="Galactose-bd-like_sf"/>
</dbReference>
<dbReference type="SMART" id="SM01337">
    <property type="entry name" value="APC10"/>
    <property type="match status" value="1"/>
</dbReference>
<dbReference type="AlphaFoldDB" id="A0AAN7VBH5"/>
<evidence type="ECO:0000256" key="1">
    <source>
        <dbReference type="SAM" id="MobiDB-lite"/>
    </source>
</evidence>
<dbReference type="PANTHER" id="PTHR45943:SF1">
    <property type="entry name" value="E3 UBIQUITIN-PROTEIN LIGASE MYCBP2"/>
    <property type="match status" value="1"/>
</dbReference>
<name>A0AAN7VBH5_9COLE</name>
<reference evidence="3 4" key="1">
    <citation type="journal article" date="2024" name="Insects">
        <title>An Improved Chromosome-Level Genome Assembly of the Firefly Pyrocoelia pectoralis.</title>
        <authorList>
            <person name="Fu X."/>
            <person name="Meyer-Rochow V.B."/>
            <person name="Ballantyne L."/>
            <person name="Zhu X."/>
        </authorList>
    </citation>
    <scope>NUCLEOTIDE SEQUENCE [LARGE SCALE GENOMIC DNA]</scope>
    <source>
        <strain evidence="3">XCY_ONT2</strain>
    </source>
</reference>
<dbReference type="EMBL" id="JAVRBK010000006">
    <property type="protein sequence ID" value="KAK5642393.1"/>
    <property type="molecule type" value="Genomic_DNA"/>
</dbReference>
<sequence length="470" mass="52550">MSHRRSSMSTMPSLSENNSPPDLGGPFSPLPPFQCLQALGAMYPYEETPFCDEELRRKSVQEGFLPGPSRGIRPLSEVSLSDNDMDGMKGMRFHRSVSMGTNGALWAKTGYDGRIIMMRKRNNSSSEMINEGGSSLLCNPSSTLQKLVPNIDNSSIVSNEQLKDSLHSQSMQDKLSLLQRPVMLKAMCRVYAMQALNWLLRSVTQPVCLHDLLWWLVTSLSPIDIDSEGEEDNKPQRKLDDQDLNVCEHPLSDITIAGEAVNPLPSTFHGLLQTIADLMVLLPMGSALQQMAVRCWGLRFMSADHSFLHRSQLACTVESLKDLTSAIEIKASSRQAMVGSLTDNSTETFWESGDEDRNKTKSLIIVCAQNHHPKMVCVHIDNCRDLANKVSSITFSSGPNSDDFVRLRTIEVETRLLGGWISCAIQGIRLHNTLNLHKNIYIINNNNNNNNNSYRNLHTKVTVIIRDKYT</sequence>
<feature type="compositionally biased region" description="Polar residues" evidence="1">
    <location>
        <begin position="7"/>
        <end position="20"/>
    </location>
</feature>
<accession>A0AAN7VBH5</accession>
<dbReference type="GO" id="GO:0008582">
    <property type="term" value="P:regulation of synaptic assembly at neuromuscular junction"/>
    <property type="evidence" value="ECO:0007669"/>
    <property type="project" value="TreeGrafter"/>
</dbReference>
<evidence type="ECO:0000313" key="4">
    <source>
        <dbReference type="Proteomes" id="UP001329430"/>
    </source>
</evidence>
<organism evidence="3 4">
    <name type="scientific">Pyrocoelia pectoralis</name>
    <dbReference type="NCBI Taxonomy" id="417401"/>
    <lineage>
        <taxon>Eukaryota</taxon>
        <taxon>Metazoa</taxon>
        <taxon>Ecdysozoa</taxon>
        <taxon>Arthropoda</taxon>
        <taxon>Hexapoda</taxon>
        <taxon>Insecta</taxon>
        <taxon>Pterygota</taxon>
        <taxon>Neoptera</taxon>
        <taxon>Endopterygota</taxon>
        <taxon>Coleoptera</taxon>
        <taxon>Polyphaga</taxon>
        <taxon>Elateriformia</taxon>
        <taxon>Elateroidea</taxon>
        <taxon>Lampyridae</taxon>
        <taxon>Lampyrinae</taxon>
        <taxon>Pyrocoelia</taxon>
    </lineage>
</organism>
<evidence type="ECO:0000259" key="2">
    <source>
        <dbReference type="PROSITE" id="PS51284"/>
    </source>
</evidence>
<gene>
    <name evidence="3" type="ORF">RI129_008560</name>
</gene>
<dbReference type="PANTHER" id="PTHR45943">
    <property type="entry name" value="E3 UBIQUITIN-PROTEIN LIGASE MYCBP2"/>
    <property type="match status" value="1"/>
</dbReference>
<dbReference type="GO" id="GO:0005634">
    <property type="term" value="C:nucleus"/>
    <property type="evidence" value="ECO:0007669"/>
    <property type="project" value="TreeGrafter"/>
</dbReference>
<comment type="caution">
    <text evidence="3">The sequence shown here is derived from an EMBL/GenBank/DDBJ whole genome shotgun (WGS) entry which is preliminary data.</text>
</comment>
<evidence type="ECO:0000313" key="3">
    <source>
        <dbReference type="EMBL" id="KAK5642393.1"/>
    </source>
</evidence>
<keyword evidence="4" id="KW-1185">Reference proteome</keyword>
<protein>
    <recommendedName>
        <fullName evidence="2">DOC domain-containing protein</fullName>
    </recommendedName>
</protein>
<dbReference type="PROSITE" id="PS51284">
    <property type="entry name" value="DOC"/>
    <property type="match status" value="1"/>
</dbReference>
<dbReference type="Pfam" id="PF03256">
    <property type="entry name" value="ANAPC10"/>
    <property type="match status" value="1"/>
</dbReference>
<dbReference type="Proteomes" id="UP001329430">
    <property type="component" value="Chromosome 6"/>
</dbReference>